<evidence type="ECO:0000313" key="3">
    <source>
        <dbReference type="Proteomes" id="UP000275078"/>
    </source>
</evidence>
<feature type="compositionally biased region" description="Low complexity" evidence="1">
    <location>
        <begin position="158"/>
        <end position="182"/>
    </location>
</feature>
<feature type="compositionally biased region" description="Polar residues" evidence="1">
    <location>
        <begin position="23"/>
        <end position="58"/>
    </location>
</feature>
<keyword evidence="3" id="KW-1185">Reference proteome</keyword>
<evidence type="ECO:0000313" key="2">
    <source>
        <dbReference type="EMBL" id="RPA86113.1"/>
    </source>
</evidence>
<organism evidence="2 3">
    <name type="scientific">Ascobolus immersus RN42</name>
    <dbReference type="NCBI Taxonomy" id="1160509"/>
    <lineage>
        <taxon>Eukaryota</taxon>
        <taxon>Fungi</taxon>
        <taxon>Dikarya</taxon>
        <taxon>Ascomycota</taxon>
        <taxon>Pezizomycotina</taxon>
        <taxon>Pezizomycetes</taxon>
        <taxon>Pezizales</taxon>
        <taxon>Ascobolaceae</taxon>
        <taxon>Ascobolus</taxon>
    </lineage>
</organism>
<feature type="compositionally biased region" description="Low complexity" evidence="1">
    <location>
        <begin position="341"/>
        <end position="355"/>
    </location>
</feature>
<dbReference type="AlphaFoldDB" id="A0A3N4IIZ0"/>
<sequence>MELARNRMGQQTSRLYSPLEPPQLQTGYSAHQLSSPMGYQPDYSQETPRQQSYPSYGSSMEYGMPQAATSSYATYPARQTTSMNSVLPNQISQFTTQYYVPSEPSTPVSAISTIPPPPPPSQPQYSPVGYEQARYTSNYIAPPTMSQQAAEPLPDYGQTQQQTHLQREQPQQQQQQLQATSQMDTEDAYSEYQRALHETYQMIRDGRLSTAGTSLLKVSEWLLSNAVTLGLVRDEKALHAYRTRMWDEFNLCWITCLRKQKDLLQEGILATELQPARDLLQVDALKKMGDDLVRLCDSLEKHGLVDYQFGVWEEEIIDELQECLDLMEGRRGSDSTPGAPPTQNSTSPSNTTTSPVENAYGLDRHTGQTSLQSQQTQQVEGSSWGTSSHANESQRLNQHPTSRV</sequence>
<reference evidence="2 3" key="1">
    <citation type="journal article" date="2018" name="Nat. Ecol. Evol.">
        <title>Pezizomycetes genomes reveal the molecular basis of ectomycorrhizal truffle lifestyle.</title>
        <authorList>
            <person name="Murat C."/>
            <person name="Payen T."/>
            <person name="Noel B."/>
            <person name="Kuo A."/>
            <person name="Morin E."/>
            <person name="Chen J."/>
            <person name="Kohler A."/>
            <person name="Krizsan K."/>
            <person name="Balestrini R."/>
            <person name="Da Silva C."/>
            <person name="Montanini B."/>
            <person name="Hainaut M."/>
            <person name="Levati E."/>
            <person name="Barry K.W."/>
            <person name="Belfiori B."/>
            <person name="Cichocki N."/>
            <person name="Clum A."/>
            <person name="Dockter R.B."/>
            <person name="Fauchery L."/>
            <person name="Guy J."/>
            <person name="Iotti M."/>
            <person name="Le Tacon F."/>
            <person name="Lindquist E.A."/>
            <person name="Lipzen A."/>
            <person name="Malagnac F."/>
            <person name="Mello A."/>
            <person name="Molinier V."/>
            <person name="Miyauchi S."/>
            <person name="Poulain J."/>
            <person name="Riccioni C."/>
            <person name="Rubini A."/>
            <person name="Sitrit Y."/>
            <person name="Splivallo R."/>
            <person name="Traeger S."/>
            <person name="Wang M."/>
            <person name="Zifcakova L."/>
            <person name="Wipf D."/>
            <person name="Zambonelli A."/>
            <person name="Paolocci F."/>
            <person name="Nowrousian M."/>
            <person name="Ottonello S."/>
            <person name="Baldrian P."/>
            <person name="Spatafora J.W."/>
            <person name="Henrissat B."/>
            <person name="Nagy L.G."/>
            <person name="Aury J.M."/>
            <person name="Wincker P."/>
            <person name="Grigoriev I.V."/>
            <person name="Bonfante P."/>
            <person name="Martin F.M."/>
        </authorList>
    </citation>
    <scope>NUCLEOTIDE SEQUENCE [LARGE SCALE GENOMIC DNA]</scope>
    <source>
        <strain evidence="2 3">RN42</strain>
    </source>
</reference>
<dbReference type="OrthoDB" id="5552418at2759"/>
<evidence type="ECO:0000256" key="1">
    <source>
        <dbReference type="SAM" id="MobiDB-lite"/>
    </source>
</evidence>
<feature type="region of interest" description="Disordered" evidence="1">
    <location>
        <begin position="148"/>
        <end position="184"/>
    </location>
</feature>
<proteinExistence type="predicted"/>
<feature type="compositionally biased region" description="Low complexity" evidence="1">
    <location>
        <begin position="368"/>
        <end position="378"/>
    </location>
</feature>
<dbReference type="EMBL" id="ML119650">
    <property type="protein sequence ID" value="RPA86113.1"/>
    <property type="molecule type" value="Genomic_DNA"/>
</dbReference>
<dbReference type="Proteomes" id="UP000275078">
    <property type="component" value="Unassembled WGS sequence"/>
</dbReference>
<gene>
    <name evidence="2" type="ORF">BJ508DRAFT_321789</name>
</gene>
<name>A0A3N4IIZ0_ASCIM</name>
<feature type="region of interest" description="Disordered" evidence="1">
    <location>
        <begin position="103"/>
        <end position="128"/>
    </location>
</feature>
<accession>A0A3N4IIZ0</accession>
<feature type="region of interest" description="Disordered" evidence="1">
    <location>
        <begin position="1"/>
        <end position="58"/>
    </location>
</feature>
<feature type="compositionally biased region" description="Polar residues" evidence="1">
    <location>
        <begin position="379"/>
        <end position="404"/>
    </location>
</feature>
<feature type="region of interest" description="Disordered" evidence="1">
    <location>
        <begin position="329"/>
        <end position="404"/>
    </location>
</feature>
<protein>
    <submittedName>
        <fullName evidence="2">Uncharacterized protein</fullName>
    </submittedName>
</protein>